<evidence type="ECO:0000313" key="2">
    <source>
        <dbReference type="EMBL" id="CAA9354355.1"/>
    </source>
</evidence>
<name>A0A6J4MAL3_9ACTN</name>
<accession>A0A6J4MAL3</accession>
<reference evidence="2" key="1">
    <citation type="submission" date="2020-02" db="EMBL/GenBank/DDBJ databases">
        <authorList>
            <person name="Meier V. D."/>
        </authorList>
    </citation>
    <scope>NUCLEOTIDE SEQUENCE</scope>
    <source>
        <strain evidence="2">AVDCRST_MAG07</strain>
    </source>
</reference>
<dbReference type="AlphaFoldDB" id="A0A6J4MAL3"/>
<dbReference type="EMBL" id="CADCUB010000155">
    <property type="protein sequence ID" value="CAA9354355.1"/>
    <property type="molecule type" value="Genomic_DNA"/>
</dbReference>
<feature type="compositionally biased region" description="Basic and acidic residues" evidence="1">
    <location>
        <begin position="33"/>
        <end position="48"/>
    </location>
</feature>
<sequence length="61" mass="6532">DVHAVRAAHADAERDVPVGRARGVARVGGGRAPGDRMGRHPVRPDDRARDRCAVGRTALRL</sequence>
<organism evidence="2">
    <name type="scientific">uncultured Frankineae bacterium</name>
    <dbReference type="NCBI Taxonomy" id="437475"/>
    <lineage>
        <taxon>Bacteria</taxon>
        <taxon>Bacillati</taxon>
        <taxon>Actinomycetota</taxon>
        <taxon>Actinomycetes</taxon>
        <taxon>Frankiales</taxon>
        <taxon>environmental samples</taxon>
    </lineage>
</organism>
<feature type="compositionally biased region" description="Basic and acidic residues" evidence="1">
    <location>
        <begin position="1"/>
        <end position="17"/>
    </location>
</feature>
<proteinExistence type="predicted"/>
<protein>
    <submittedName>
        <fullName evidence="2">Uncharacterized protein</fullName>
    </submittedName>
</protein>
<gene>
    <name evidence="2" type="ORF">AVDCRST_MAG07-3252</name>
</gene>
<feature type="region of interest" description="Disordered" evidence="1">
    <location>
        <begin position="1"/>
        <end position="48"/>
    </location>
</feature>
<evidence type="ECO:0000256" key="1">
    <source>
        <dbReference type="SAM" id="MobiDB-lite"/>
    </source>
</evidence>
<feature type="non-terminal residue" evidence="2">
    <location>
        <position position="61"/>
    </location>
</feature>
<feature type="non-terminal residue" evidence="2">
    <location>
        <position position="1"/>
    </location>
</feature>